<dbReference type="InParanoid" id="K1QED6"/>
<protein>
    <recommendedName>
        <fullName evidence="2">EGF-like domain-containing protein</fullName>
    </recommendedName>
</protein>
<organism evidence="1">
    <name type="scientific">Magallana gigas</name>
    <name type="common">Pacific oyster</name>
    <name type="synonym">Crassostrea gigas</name>
    <dbReference type="NCBI Taxonomy" id="29159"/>
    <lineage>
        <taxon>Eukaryota</taxon>
        <taxon>Metazoa</taxon>
        <taxon>Spiralia</taxon>
        <taxon>Lophotrochozoa</taxon>
        <taxon>Mollusca</taxon>
        <taxon>Bivalvia</taxon>
        <taxon>Autobranchia</taxon>
        <taxon>Pteriomorphia</taxon>
        <taxon>Ostreida</taxon>
        <taxon>Ostreoidea</taxon>
        <taxon>Ostreidae</taxon>
        <taxon>Magallana</taxon>
    </lineage>
</organism>
<accession>K1QED6</accession>
<dbReference type="AlphaFoldDB" id="K1QED6"/>
<gene>
    <name evidence="1" type="ORF">CGI_10025466</name>
</gene>
<reference evidence="1" key="1">
    <citation type="journal article" date="2012" name="Nature">
        <title>The oyster genome reveals stress adaptation and complexity of shell formation.</title>
        <authorList>
            <person name="Zhang G."/>
            <person name="Fang X."/>
            <person name="Guo X."/>
            <person name="Li L."/>
            <person name="Luo R."/>
            <person name="Xu F."/>
            <person name="Yang P."/>
            <person name="Zhang L."/>
            <person name="Wang X."/>
            <person name="Qi H."/>
            <person name="Xiong Z."/>
            <person name="Que H."/>
            <person name="Xie Y."/>
            <person name="Holland P.W."/>
            <person name="Paps J."/>
            <person name="Zhu Y."/>
            <person name="Wu F."/>
            <person name="Chen Y."/>
            <person name="Wang J."/>
            <person name="Peng C."/>
            <person name="Meng J."/>
            <person name="Yang L."/>
            <person name="Liu J."/>
            <person name="Wen B."/>
            <person name="Zhang N."/>
            <person name="Huang Z."/>
            <person name="Zhu Q."/>
            <person name="Feng Y."/>
            <person name="Mount A."/>
            <person name="Hedgecock D."/>
            <person name="Xu Z."/>
            <person name="Liu Y."/>
            <person name="Domazet-Loso T."/>
            <person name="Du Y."/>
            <person name="Sun X."/>
            <person name="Zhang S."/>
            <person name="Liu B."/>
            <person name="Cheng P."/>
            <person name="Jiang X."/>
            <person name="Li J."/>
            <person name="Fan D."/>
            <person name="Wang W."/>
            <person name="Fu W."/>
            <person name="Wang T."/>
            <person name="Wang B."/>
            <person name="Zhang J."/>
            <person name="Peng Z."/>
            <person name="Li Y."/>
            <person name="Li N."/>
            <person name="Wang J."/>
            <person name="Chen M."/>
            <person name="He Y."/>
            <person name="Tan F."/>
            <person name="Song X."/>
            <person name="Zheng Q."/>
            <person name="Huang R."/>
            <person name="Yang H."/>
            <person name="Du X."/>
            <person name="Chen L."/>
            <person name="Yang M."/>
            <person name="Gaffney P.M."/>
            <person name="Wang S."/>
            <person name="Luo L."/>
            <person name="She Z."/>
            <person name="Ming Y."/>
            <person name="Huang W."/>
            <person name="Zhang S."/>
            <person name="Huang B."/>
            <person name="Zhang Y."/>
            <person name="Qu T."/>
            <person name="Ni P."/>
            <person name="Miao G."/>
            <person name="Wang J."/>
            <person name="Wang Q."/>
            <person name="Steinberg C.E."/>
            <person name="Wang H."/>
            <person name="Li N."/>
            <person name="Qian L."/>
            <person name="Zhang G."/>
            <person name="Li Y."/>
            <person name="Yang H."/>
            <person name="Liu X."/>
            <person name="Wang J."/>
            <person name="Yin Y."/>
            <person name="Wang J."/>
        </authorList>
    </citation>
    <scope>NUCLEOTIDE SEQUENCE [LARGE SCALE GENOMIC DNA]</scope>
    <source>
        <strain evidence="1">05x7-T-G4-1.051#20</strain>
    </source>
</reference>
<sequence>MNLIITCEIQLAENVALHKRAFQLNPYDGTNKTFDASNAVDGLKSNLHWNGGQCAVSALRKEIAAWWVNLGILYIIHHITVYFKTNNDIWDNRNNATASVLGFSLYVSNTSDRLQGKLCFKDDHFNRSTIPAVFSTMCYVLGQYVIYYNERLKGVSYPSDYNSDAENDLCEVEVYGCPLQITHCDVLDKVNCVCLACKLGYHGDQCERASSTDVEVKSQTPVLQSLIGGLSVSILIIVVLILYIVQTRISMRRNPPLLNAIELRNDASSANSCVTGNNYTVNSYTEFGWSRNTDPYYSIQEMTGVV</sequence>
<evidence type="ECO:0008006" key="2">
    <source>
        <dbReference type="Google" id="ProtNLM"/>
    </source>
</evidence>
<dbReference type="HOGENOM" id="CLU_909868_0_0_1"/>
<proteinExistence type="predicted"/>
<name>K1QED6_MAGGI</name>
<dbReference type="EMBL" id="JH818671">
    <property type="protein sequence ID" value="EKC29459.1"/>
    <property type="molecule type" value="Genomic_DNA"/>
</dbReference>
<dbReference type="InterPro" id="IPR008979">
    <property type="entry name" value="Galactose-bd-like_sf"/>
</dbReference>
<dbReference type="Gene3D" id="2.60.120.260">
    <property type="entry name" value="Galactose-binding domain-like"/>
    <property type="match status" value="1"/>
</dbReference>
<evidence type="ECO:0000313" key="1">
    <source>
        <dbReference type="EMBL" id="EKC29459.1"/>
    </source>
</evidence>
<dbReference type="SUPFAM" id="SSF49785">
    <property type="entry name" value="Galactose-binding domain-like"/>
    <property type="match status" value="1"/>
</dbReference>